<keyword evidence="2" id="KW-0143">Chaperone</keyword>
<dbReference type="Pfam" id="PF00118">
    <property type="entry name" value="Cpn60_TCP1"/>
    <property type="match status" value="1"/>
</dbReference>
<protein>
    <submittedName>
        <fullName evidence="3">TCP-1/cpn60 chaperonin family protein</fullName>
    </submittedName>
</protein>
<keyword evidence="4" id="KW-1185">Reference proteome</keyword>
<proteinExistence type="inferred from homology"/>
<comment type="caution">
    <text evidence="3">The sequence shown here is derived from an EMBL/GenBank/DDBJ whole genome shotgun (WGS) entry which is preliminary data.</text>
</comment>
<dbReference type="GO" id="GO:0140662">
    <property type="term" value="F:ATP-dependent protein folding chaperone"/>
    <property type="evidence" value="ECO:0007669"/>
    <property type="project" value="InterPro"/>
</dbReference>
<accession>A0A4R7V030</accession>
<evidence type="ECO:0000256" key="1">
    <source>
        <dbReference type="ARBA" id="ARBA00006607"/>
    </source>
</evidence>
<dbReference type="InterPro" id="IPR001844">
    <property type="entry name" value="Cpn60/GroEL"/>
</dbReference>
<dbReference type="Proteomes" id="UP000294927">
    <property type="component" value="Unassembled WGS sequence"/>
</dbReference>
<organism evidence="3 4">
    <name type="scientific">Actinophytocola oryzae</name>
    <dbReference type="NCBI Taxonomy" id="502181"/>
    <lineage>
        <taxon>Bacteria</taxon>
        <taxon>Bacillati</taxon>
        <taxon>Actinomycetota</taxon>
        <taxon>Actinomycetes</taxon>
        <taxon>Pseudonocardiales</taxon>
        <taxon>Pseudonocardiaceae</taxon>
    </lineage>
</organism>
<sequence>AAFAGLRLEGDEATGAQIVKVAVEAPLKQIAINAGHEGGVVVEKVKGLPQGHGLNAATGAYEDLLAAGVPDPTKVTRSALQNAASIAALFLTTEAVVADKPEKAAAPAGGGDPTGGMDF</sequence>
<dbReference type="GO" id="GO:0005524">
    <property type="term" value="F:ATP binding"/>
    <property type="evidence" value="ECO:0007669"/>
    <property type="project" value="InterPro"/>
</dbReference>
<dbReference type="PANTHER" id="PTHR45633">
    <property type="entry name" value="60 KDA HEAT SHOCK PROTEIN, MITOCHONDRIAL"/>
    <property type="match status" value="1"/>
</dbReference>
<dbReference type="InterPro" id="IPR002423">
    <property type="entry name" value="Cpn60/GroEL/TCP-1"/>
</dbReference>
<reference evidence="3 4" key="1">
    <citation type="submission" date="2019-03" db="EMBL/GenBank/DDBJ databases">
        <title>Genomic Encyclopedia of Archaeal and Bacterial Type Strains, Phase II (KMG-II): from individual species to whole genera.</title>
        <authorList>
            <person name="Goeker M."/>
        </authorList>
    </citation>
    <scope>NUCLEOTIDE SEQUENCE [LARGE SCALE GENOMIC DNA]</scope>
    <source>
        <strain evidence="3 4">DSM 45499</strain>
    </source>
</reference>
<name>A0A4R7V030_9PSEU</name>
<dbReference type="SUPFAM" id="SSF48592">
    <property type="entry name" value="GroEL equatorial domain-like"/>
    <property type="match status" value="1"/>
</dbReference>
<evidence type="ECO:0000313" key="4">
    <source>
        <dbReference type="Proteomes" id="UP000294927"/>
    </source>
</evidence>
<dbReference type="EMBL" id="SOCP01000019">
    <property type="protein sequence ID" value="TDV41884.1"/>
    <property type="molecule type" value="Genomic_DNA"/>
</dbReference>
<feature type="non-terminal residue" evidence="3">
    <location>
        <position position="1"/>
    </location>
</feature>
<dbReference type="GO" id="GO:0042026">
    <property type="term" value="P:protein refolding"/>
    <property type="evidence" value="ECO:0007669"/>
    <property type="project" value="InterPro"/>
</dbReference>
<evidence type="ECO:0000256" key="2">
    <source>
        <dbReference type="ARBA" id="ARBA00023186"/>
    </source>
</evidence>
<gene>
    <name evidence="3" type="ORF">CLV71_119206</name>
</gene>
<dbReference type="Gene3D" id="1.10.560.10">
    <property type="entry name" value="GroEL-like equatorial domain"/>
    <property type="match status" value="1"/>
</dbReference>
<comment type="similarity">
    <text evidence="1">Belongs to the chaperonin (HSP60) family.</text>
</comment>
<dbReference type="RefSeq" id="WP_279588783.1">
    <property type="nucleotide sequence ID" value="NZ_SOCP01000019.1"/>
</dbReference>
<dbReference type="InterPro" id="IPR027413">
    <property type="entry name" value="GROEL-like_equatorial_sf"/>
</dbReference>
<dbReference type="AlphaFoldDB" id="A0A4R7V030"/>
<evidence type="ECO:0000313" key="3">
    <source>
        <dbReference type="EMBL" id="TDV41884.1"/>
    </source>
</evidence>